<evidence type="ECO:0000313" key="2">
    <source>
        <dbReference type="EMBL" id="ETO00132.1"/>
    </source>
</evidence>
<organism evidence="2 3">
    <name type="scientific">Reticulomyxa filosa</name>
    <dbReference type="NCBI Taxonomy" id="46433"/>
    <lineage>
        <taxon>Eukaryota</taxon>
        <taxon>Sar</taxon>
        <taxon>Rhizaria</taxon>
        <taxon>Retaria</taxon>
        <taxon>Foraminifera</taxon>
        <taxon>Monothalamids</taxon>
        <taxon>Reticulomyxidae</taxon>
        <taxon>Reticulomyxa</taxon>
    </lineage>
</organism>
<protein>
    <submittedName>
        <fullName evidence="2">Uncharacterized protein</fullName>
    </submittedName>
</protein>
<dbReference type="Proteomes" id="UP000023152">
    <property type="component" value="Unassembled WGS sequence"/>
</dbReference>
<name>X6LG65_RETFI</name>
<reference evidence="2 3" key="1">
    <citation type="journal article" date="2013" name="Curr. Biol.">
        <title>The Genome of the Foraminiferan Reticulomyxa filosa.</title>
        <authorList>
            <person name="Glockner G."/>
            <person name="Hulsmann N."/>
            <person name="Schleicher M."/>
            <person name="Noegel A.A."/>
            <person name="Eichinger L."/>
            <person name="Gallinger C."/>
            <person name="Pawlowski J."/>
            <person name="Sierra R."/>
            <person name="Euteneuer U."/>
            <person name="Pillet L."/>
            <person name="Moustafa A."/>
            <person name="Platzer M."/>
            <person name="Groth M."/>
            <person name="Szafranski K."/>
            <person name="Schliwa M."/>
        </authorList>
    </citation>
    <scope>NUCLEOTIDE SEQUENCE [LARGE SCALE GENOMIC DNA]</scope>
</reference>
<dbReference type="EMBL" id="ASPP01041886">
    <property type="protein sequence ID" value="ETO00132.1"/>
    <property type="molecule type" value="Genomic_DNA"/>
</dbReference>
<feature type="non-terminal residue" evidence="2">
    <location>
        <position position="1"/>
    </location>
</feature>
<gene>
    <name evidence="2" type="ORF">RFI_37326</name>
</gene>
<feature type="region of interest" description="Disordered" evidence="1">
    <location>
        <begin position="1"/>
        <end position="105"/>
    </location>
</feature>
<evidence type="ECO:0000313" key="3">
    <source>
        <dbReference type="Proteomes" id="UP000023152"/>
    </source>
</evidence>
<accession>X6LG65</accession>
<comment type="caution">
    <text evidence="2">The sequence shown here is derived from an EMBL/GenBank/DDBJ whole genome shotgun (WGS) entry which is preliminary data.</text>
</comment>
<sequence length="105" mass="11690">TKKGKVLHPSTPQLPSIQRQHLSETEEAEGGAETAKKKDQLPTYFPRLPLAGICKGKEGEKRRKNAKHTNQSENDVGEENLQDLSLANANGTQKKKKVSFQQKKL</sequence>
<feature type="compositionally biased region" description="Polar residues" evidence="1">
    <location>
        <begin position="82"/>
        <end position="92"/>
    </location>
</feature>
<feature type="compositionally biased region" description="Basic residues" evidence="1">
    <location>
        <begin position="93"/>
        <end position="105"/>
    </location>
</feature>
<keyword evidence="3" id="KW-1185">Reference proteome</keyword>
<dbReference type="AlphaFoldDB" id="X6LG65"/>
<evidence type="ECO:0000256" key="1">
    <source>
        <dbReference type="SAM" id="MobiDB-lite"/>
    </source>
</evidence>
<proteinExistence type="predicted"/>
<feature type="compositionally biased region" description="Polar residues" evidence="1">
    <location>
        <begin position="10"/>
        <end position="20"/>
    </location>
</feature>